<name>A0ABR8FJT1_9NOST</name>
<keyword evidence="2" id="KW-1185">Reference proteome</keyword>
<organism evidence="1 2">
    <name type="scientific">Anabaena lutea FACHB-196</name>
    <dbReference type="NCBI Taxonomy" id="2692881"/>
    <lineage>
        <taxon>Bacteria</taxon>
        <taxon>Bacillati</taxon>
        <taxon>Cyanobacteriota</taxon>
        <taxon>Cyanophyceae</taxon>
        <taxon>Nostocales</taxon>
        <taxon>Nostocaceae</taxon>
        <taxon>Anabaena</taxon>
    </lineage>
</organism>
<dbReference type="EMBL" id="JACJST010000020">
    <property type="protein sequence ID" value="MBD2570029.1"/>
    <property type="molecule type" value="Genomic_DNA"/>
</dbReference>
<dbReference type="RefSeq" id="WP_190717385.1">
    <property type="nucleotide sequence ID" value="NZ_JACJST010000020.1"/>
</dbReference>
<proteinExistence type="predicted"/>
<dbReference type="Proteomes" id="UP000640531">
    <property type="component" value="Unassembled WGS sequence"/>
</dbReference>
<accession>A0ABR8FJT1</accession>
<evidence type="ECO:0000313" key="2">
    <source>
        <dbReference type="Proteomes" id="UP000640531"/>
    </source>
</evidence>
<gene>
    <name evidence="1" type="ORF">H6G59_19435</name>
</gene>
<reference evidence="1 2" key="1">
    <citation type="journal article" date="2020" name="ISME J.">
        <title>Comparative genomics reveals insights into cyanobacterial evolution and habitat adaptation.</title>
        <authorList>
            <person name="Chen M.Y."/>
            <person name="Teng W.K."/>
            <person name="Zhao L."/>
            <person name="Hu C.X."/>
            <person name="Zhou Y.K."/>
            <person name="Han B.P."/>
            <person name="Song L.R."/>
            <person name="Shu W.S."/>
        </authorList>
    </citation>
    <scope>NUCLEOTIDE SEQUENCE [LARGE SCALE GENOMIC DNA]</scope>
    <source>
        <strain evidence="1 2">FACHB-196</strain>
    </source>
</reference>
<sequence length="107" mass="12734">MIQFEQMWSKIRRLEVFCLHELAEFCDFEVSIPLLAAYILALTESGYLVELSGKRTHRRYRLVRDLGQFAPILRESVPIRVMGRLVQVQYAMYDPNEDFYFPLIKED</sequence>
<comment type="caution">
    <text evidence="1">The sequence shown here is derived from an EMBL/GenBank/DDBJ whole genome shotgun (WGS) entry which is preliminary data.</text>
</comment>
<protein>
    <submittedName>
        <fullName evidence="1">Uncharacterized protein</fullName>
    </submittedName>
</protein>
<evidence type="ECO:0000313" key="1">
    <source>
        <dbReference type="EMBL" id="MBD2570029.1"/>
    </source>
</evidence>